<evidence type="ECO:0008006" key="3">
    <source>
        <dbReference type="Google" id="ProtNLM"/>
    </source>
</evidence>
<reference evidence="1" key="1">
    <citation type="submission" date="2020-10" db="EMBL/GenBank/DDBJ databases">
        <authorList>
            <person name="Gilroy R."/>
        </authorList>
    </citation>
    <scope>NUCLEOTIDE SEQUENCE</scope>
    <source>
        <strain evidence="1">ChiSxjej2B14-6234</strain>
    </source>
</reference>
<comment type="caution">
    <text evidence="1">The sequence shown here is derived from an EMBL/GenBank/DDBJ whole genome shotgun (WGS) entry which is preliminary data.</text>
</comment>
<organism evidence="1 2">
    <name type="scientific">Candidatus Onthenecus intestinigallinarum</name>
    <dbReference type="NCBI Taxonomy" id="2840875"/>
    <lineage>
        <taxon>Bacteria</taxon>
        <taxon>Bacillati</taxon>
        <taxon>Bacillota</taxon>
        <taxon>Clostridia</taxon>
        <taxon>Eubacteriales</taxon>
        <taxon>Candidatus Onthenecus</taxon>
    </lineage>
</organism>
<dbReference type="Proteomes" id="UP000886887">
    <property type="component" value="Unassembled WGS sequence"/>
</dbReference>
<name>A0A9D0ZBG6_9FIRM</name>
<evidence type="ECO:0000313" key="2">
    <source>
        <dbReference type="Proteomes" id="UP000886887"/>
    </source>
</evidence>
<gene>
    <name evidence="1" type="ORF">IAB73_10615</name>
</gene>
<dbReference type="AlphaFoldDB" id="A0A9D0ZBG6"/>
<accession>A0A9D0ZBG6</accession>
<sequence>MLCISALFCYASLIPAACGNKRRLAKGELRAETDGDAVGFYRACGFSIVPLGEKYPGCVRYLCRLIPS</sequence>
<reference evidence="1" key="2">
    <citation type="journal article" date="2021" name="PeerJ">
        <title>Extensive microbial diversity within the chicken gut microbiome revealed by metagenomics and culture.</title>
        <authorList>
            <person name="Gilroy R."/>
            <person name="Ravi A."/>
            <person name="Getino M."/>
            <person name="Pursley I."/>
            <person name="Horton D.L."/>
            <person name="Alikhan N.F."/>
            <person name="Baker D."/>
            <person name="Gharbi K."/>
            <person name="Hall N."/>
            <person name="Watson M."/>
            <person name="Adriaenssens E.M."/>
            <person name="Foster-Nyarko E."/>
            <person name="Jarju S."/>
            <person name="Secka A."/>
            <person name="Antonio M."/>
            <person name="Oren A."/>
            <person name="Chaudhuri R.R."/>
            <person name="La Ragione R."/>
            <person name="Hildebrand F."/>
            <person name="Pallen M.J."/>
        </authorList>
    </citation>
    <scope>NUCLEOTIDE SEQUENCE</scope>
    <source>
        <strain evidence="1">ChiSxjej2B14-6234</strain>
    </source>
</reference>
<proteinExistence type="predicted"/>
<protein>
    <recommendedName>
        <fullName evidence="3">Acetyltransferase</fullName>
    </recommendedName>
</protein>
<evidence type="ECO:0000313" key="1">
    <source>
        <dbReference type="EMBL" id="HIQ72644.1"/>
    </source>
</evidence>
<dbReference type="EMBL" id="DVFJ01000037">
    <property type="protein sequence ID" value="HIQ72644.1"/>
    <property type="molecule type" value="Genomic_DNA"/>
</dbReference>